<dbReference type="SMART" id="SM00279">
    <property type="entry name" value="HhH2"/>
    <property type="match status" value="1"/>
</dbReference>
<evidence type="ECO:0000256" key="7">
    <source>
        <dbReference type="ARBA" id="ARBA00022842"/>
    </source>
</evidence>
<dbReference type="SUPFAM" id="SSF47807">
    <property type="entry name" value="5' to 3' exonuclease, C-terminal subdomain"/>
    <property type="match status" value="1"/>
</dbReference>
<dbReference type="GO" id="GO:0017108">
    <property type="term" value="F:5'-flap endonuclease activity"/>
    <property type="evidence" value="ECO:0007669"/>
    <property type="project" value="TreeGrafter"/>
</dbReference>
<evidence type="ECO:0000313" key="12">
    <source>
        <dbReference type="EMBL" id="TYG52768.1"/>
    </source>
</evidence>
<organism evidence="12 13">
    <name type="scientific">Gossypium darwinii</name>
    <name type="common">Darwin's cotton</name>
    <name type="synonym">Gossypium barbadense var. darwinii</name>
    <dbReference type="NCBI Taxonomy" id="34276"/>
    <lineage>
        <taxon>Eukaryota</taxon>
        <taxon>Viridiplantae</taxon>
        <taxon>Streptophyta</taxon>
        <taxon>Embryophyta</taxon>
        <taxon>Tracheophyta</taxon>
        <taxon>Spermatophyta</taxon>
        <taxon>Magnoliopsida</taxon>
        <taxon>eudicotyledons</taxon>
        <taxon>Gunneridae</taxon>
        <taxon>Pentapetalae</taxon>
        <taxon>rosids</taxon>
        <taxon>malvids</taxon>
        <taxon>Malvales</taxon>
        <taxon>Malvaceae</taxon>
        <taxon>Malvoideae</taxon>
        <taxon>Gossypium</taxon>
    </lineage>
</organism>
<name>A0A5D2B8A0_GOSDA</name>
<evidence type="ECO:0000256" key="1">
    <source>
        <dbReference type="ARBA" id="ARBA00001946"/>
    </source>
</evidence>
<evidence type="ECO:0000256" key="8">
    <source>
        <dbReference type="ARBA" id="ARBA00023204"/>
    </source>
</evidence>
<gene>
    <name evidence="12" type="ORF">ES288_D09G054900v1</name>
</gene>
<feature type="region of interest" description="Disordered" evidence="10">
    <location>
        <begin position="389"/>
        <end position="408"/>
    </location>
</feature>
<feature type="domain" description="XPG-I" evidence="11">
    <location>
        <begin position="88"/>
        <end position="158"/>
    </location>
</feature>
<dbReference type="PANTHER" id="PTHR11081">
    <property type="entry name" value="FLAP ENDONUCLEASE FAMILY MEMBER"/>
    <property type="match status" value="1"/>
</dbReference>
<dbReference type="InterPro" id="IPR006086">
    <property type="entry name" value="XPG-I_dom"/>
</dbReference>
<keyword evidence="7" id="KW-0460">Magnesium</keyword>
<dbReference type="InterPro" id="IPR008918">
    <property type="entry name" value="HhH2"/>
</dbReference>
<evidence type="ECO:0000256" key="2">
    <source>
        <dbReference type="ARBA" id="ARBA00022722"/>
    </source>
</evidence>
<dbReference type="InterPro" id="IPR006084">
    <property type="entry name" value="XPG/Rad2"/>
</dbReference>
<keyword evidence="6" id="KW-0378">Hydrolase</keyword>
<comment type="cofactor">
    <cofactor evidence="1">
        <name>Mg(2+)</name>
        <dbReference type="ChEBI" id="CHEBI:18420"/>
    </cofactor>
</comment>
<dbReference type="Gene3D" id="1.10.150.20">
    <property type="entry name" value="5' to 3' exonuclease, C-terminal subdomain"/>
    <property type="match status" value="1"/>
</dbReference>
<proteinExistence type="inferred from homology"/>
<dbReference type="GO" id="GO:0009650">
    <property type="term" value="P:UV protection"/>
    <property type="evidence" value="ECO:0007669"/>
    <property type="project" value="UniProtKB-ARBA"/>
</dbReference>
<keyword evidence="5" id="KW-0227">DNA damage</keyword>
<dbReference type="Proteomes" id="UP000323506">
    <property type="component" value="Chromosome D09"/>
</dbReference>
<dbReference type="Pfam" id="PF00867">
    <property type="entry name" value="XPG_I"/>
    <property type="match status" value="1"/>
</dbReference>
<dbReference type="GO" id="GO:0046872">
    <property type="term" value="F:metal ion binding"/>
    <property type="evidence" value="ECO:0007669"/>
    <property type="project" value="UniProtKB-KW"/>
</dbReference>
<keyword evidence="13" id="KW-1185">Reference proteome</keyword>
<reference evidence="12 13" key="1">
    <citation type="submission" date="2019-06" db="EMBL/GenBank/DDBJ databases">
        <title>WGS assembly of Gossypium darwinii.</title>
        <authorList>
            <person name="Chen Z.J."/>
            <person name="Sreedasyam A."/>
            <person name="Ando A."/>
            <person name="Song Q."/>
            <person name="De L."/>
            <person name="Hulse-Kemp A."/>
            <person name="Ding M."/>
            <person name="Ye W."/>
            <person name="Kirkbride R."/>
            <person name="Jenkins J."/>
            <person name="Plott C."/>
            <person name="Lovell J."/>
            <person name="Lin Y.-M."/>
            <person name="Vaughn R."/>
            <person name="Liu B."/>
            <person name="Li W."/>
            <person name="Simpson S."/>
            <person name="Scheffler B."/>
            <person name="Saski C."/>
            <person name="Grover C."/>
            <person name="Hu G."/>
            <person name="Conover J."/>
            <person name="Carlson J."/>
            <person name="Shu S."/>
            <person name="Boston L."/>
            <person name="Williams M."/>
            <person name="Peterson D."/>
            <person name="Mcgee K."/>
            <person name="Jones D."/>
            <person name="Wendel J."/>
            <person name="Stelly D."/>
            <person name="Grimwood J."/>
            <person name="Schmutz J."/>
        </authorList>
    </citation>
    <scope>NUCLEOTIDE SEQUENCE [LARGE SCALE GENOMIC DNA]</scope>
    <source>
        <strain evidence="12">1808015.09</strain>
    </source>
</reference>
<dbReference type="SUPFAM" id="SSF88723">
    <property type="entry name" value="PIN domain-like"/>
    <property type="match status" value="1"/>
</dbReference>
<evidence type="ECO:0000256" key="10">
    <source>
        <dbReference type="SAM" id="MobiDB-lite"/>
    </source>
</evidence>
<sequence length="543" mass="61217">MYWNNARKHCLFIISTTKGALIALNCSLIFVTDGSIPAIKLCTYRRRLNLRPEAQDGANSHSQNLSSLKRNMGSEFSCMIKEAKLLGLALGIPCLDGIEEAEAQCALLNLESLCDGCFSSDSDTFLFGARTVYRDICLGEGGHVVCYEMDDIERQLGFGRNSLISLALLLGSDYTQGVRGLGLEAACQIVKSVGDNDILRKIASEGLSFTRKKKNSKKQGQVKCNDKETTLSCKVNMNGIQNSQTDDQYLRVVEAYMSPKCHSADSDVVHRALVQRPFQHEQLQMLCSRFFEWPPEKTDEYILPKIAERDLRRFAYLRSTSSQLDVNIPMKEVPVKCPVSAIIKRRKVHGRECFEVLWEELYGIKSSVVPSDLVESACPEKIKEFDDKRALEKKNQRKSRPTKSGKQCSLTEIDQKLQHLLLDIELGSESSPMASREVISDQMPTATEVNFMNRDPPIILDSYCRATMLCQETDITAPKHEVIDLLSPSPQVQSRVVSRCTQMNDQHITIIDLSESETERSPEHVRKARELRLFLASIRDDFN</sequence>
<dbReference type="InterPro" id="IPR057340">
    <property type="entry name" value="Chromo_SEND1"/>
</dbReference>
<comment type="similarity">
    <text evidence="9">Belongs to the XPG/RAD2 endonuclease family. GEN subfamily.</text>
</comment>
<evidence type="ECO:0000256" key="9">
    <source>
        <dbReference type="ARBA" id="ARBA00038112"/>
    </source>
</evidence>
<evidence type="ECO:0000256" key="6">
    <source>
        <dbReference type="ARBA" id="ARBA00022801"/>
    </source>
</evidence>
<dbReference type="AlphaFoldDB" id="A0A5D2B8A0"/>
<evidence type="ECO:0000256" key="3">
    <source>
        <dbReference type="ARBA" id="ARBA00022723"/>
    </source>
</evidence>
<keyword evidence="8" id="KW-0234">DNA repair</keyword>
<protein>
    <recommendedName>
        <fullName evidence="11">XPG-I domain-containing protein</fullName>
    </recommendedName>
</protein>
<dbReference type="GO" id="GO:0006281">
    <property type="term" value="P:DNA repair"/>
    <property type="evidence" value="ECO:0007669"/>
    <property type="project" value="UniProtKB-KW"/>
</dbReference>
<dbReference type="InterPro" id="IPR036279">
    <property type="entry name" value="5-3_exonuclease_C_sf"/>
</dbReference>
<dbReference type="FunFam" id="1.10.150.20:FF:000030">
    <property type="entry name" value="Flap endonuclease GEN-like 1"/>
    <property type="match status" value="1"/>
</dbReference>
<dbReference type="Gene3D" id="3.40.50.1010">
    <property type="entry name" value="5'-nuclease"/>
    <property type="match status" value="1"/>
</dbReference>
<accession>A0A5D2B8A0</accession>
<keyword evidence="3" id="KW-0479">Metal-binding</keyword>
<dbReference type="InterPro" id="IPR029060">
    <property type="entry name" value="PIN-like_dom_sf"/>
</dbReference>
<keyword evidence="2" id="KW-0540">Nuclease</keyword>
<dbReference type="PANTHER" id="PTHR11081:SF54">
    <property type="entry name" value="SINGLE-STRAND DNA ENDONUCLEASE 1"/>
    <property type="match status" value="1"/>
</dbReference>
<evidence type="ECO:0000256" key="5">
    <source>
        <dbReference type="ARBA" id="ARBA00022763"/>
    </source>
</evidence>
<dbReference type="Pfam" id="PF25386">
    <property type="entry name" value="Chromo_SEND1"/>
    <property type="match status" value="1"/>
</dbReference>
<evidence type="ECO:0000313" key="13">
    <source>
        <dbReference type="Proteomes" id="UP000323506"/>
    </source>
</evidence>
<evidence type="ECO:0000256" key="4">
    <source>
        <dbReference type="ARBA" id="ARBA00022759"/>
    </source>
</evidence>
<evidence type="ECO:0000259" key="11">
    <source>
        <dbReference type="SMART" id="SM00484"/>
    </source>
</evidence>
<keyword evidence="4" id="KW-0255">Endonuclease</keyword>
<dbReference type="PRINTS" id="PR00853">
    <property type="entry name" value="XPGRADSUPER"/>
</dbReference>
<dbReference type="EMBL" id="CM017709">
    <property type="protein sequence ID" value="TYG52768.1"/>
    <property type="molecule type" value="Genomic_DNA"/>
</dbReference>
<dbReference type="GO" id="GO:0003677">
    <property type="term" value="F:DNA binding"/>
    <property type="evidence" value="ECO:0007669"/>
    <property type="project" value="InterPro"/>
</dbReference>
<dbReference type="SMART" id="SM00484">
    <property type="entry name" value="XPGI"/>
    <property type="match status" value="1"/>
</dbReference>